<name>D6WTH1_TRICA</name>
<reference evidence="2 3" key="2">
    <citation type="journal article" date="2010" name="Nucleic Acids Res.">
        <title>BeetleBase in 2010: revisions to provide comprehensive genomic information for Tribolium castaneum.</title>
        <authorList>
            <person name="Kim H.S."/>
            <person name="Murphy T."/>
            <person name="Xia J."/>
            <person name="Caragea D."/>
            <person name="Park Y."/>
            <person name="Beeman R.W."/>
            <person name="Lorenzen M.D."/>
            <person name="Butcher S."/>
            <person name="Manak J.R."/>
            <person name="Brown S.J."/>
        </authorList>
    </citation>
    <scope>GENOME REANNOTATION</scope>
    <source>
        <strain evidence="2 3">Georgia GA2</strain>
    </source>
</reference>
<dbReference type="KEGG" id="tca:663104"/>
<dbReference type="HOGENOM" id="CLU_010718_6_2_1"/>
<gene>
    <name evidence="2" type="primary">AUGUSTUS-3.0.2_09655</name>
    <name evidence="2" type="ORF">TcasGA2_TC009655</name>
</gene>
<evidence type="ECO:0000259" key="1">
    <source>
        <dbReference type="SMART" id="SM00587"/>
    </source>
</evidence>
<dbReference type="PhylomeDB" id="D6WTH1"/>
<dbReference type="EMBL" id="KQ971352">
    <property type="protein sequence ID" value="EFA06724.1"/>
    <property type="molecule type" value="Genomic_DNA"/>
</dbReference>
<proteinExistence type="predicted"/>
<dbReference type="SUPFAM" id="SSF56112">
    <property type="entry name" value="Protein kinase-like (PK-like)"/>
    <property type="match status" value="1"/>
</dbReference>
<dbReference type="Proteomes" id="UP000007266">
    <property type="component" value="Linkage group 7"/>
</dbReference>
<dbReference type="PANTHER" id="PTHR11012:SF30">
    <property type="entry name" value="PROTEIN KINASE-LIKE DOMAIN-CONTAINING"/>
    <property type="match status" value="1"/>
</dbReference>
<dbReference type="Pfam" id="PF02958">
    <property type="entry name" value="EcKL"/>
    <property type="match status" value="1"/>
</dbReference>
<dbReference type="OrthoDB" id="8250698at2759"/>
<dbReference type="InterPro" id="IPR011009">
    <property type="entry name" value="Kinase-like_dom_sf"/>
</dbReference>
<reference evidence="2 3" key="1">
    <citation type="journal article" date="2008" name="Nature">
        <title>The genome of the model beetle and pest Tribolium castaneum.</title>
        <authorList>
            <consortium name="Tribolium Genome Sequencing Consortium"/>
            <person name="Richards S."/>
            <person name="Gibbs R.A."/>
            <person name="Weinstock G.M."/>
            <person name="Brown S.J."/>
            <person name="Denell R."/>
            <person name="Beeman R.W."/>
            <person name="Gibbs R."/>
            <person name="Beeman R.W."/>
            <person name="Brown S.J."/>
            <person name="Bucher G."/>
            <person name="Friedrich M."/>
            <person name="Grimmelikhuijzen C.J."/>
            <person name="Klingler M."/>
            <person name="Lorenzen M."/>
            <person name="Richards S."/>
            <person name="Roth S."/>
            <person name="Schroder R."/>
            <person name="Tautz D."/>
            <person name="Zdobnov E.M."/>
            <person name="Muzny D."/>
            <person name="Gibbs R.A."/>
            <person name="Weinstock G.M."/>
            <person name="Attaway T."/>
            <person name="Bell S."/>
            <person name="Buhay C.J."/>
            <person name="Chandrabose M.N."/>
            <person name="Chavez D."/>
            <person name="Clerk-Blankenburg K.P."/>
            <person name="Cree A."/>
            <person name="Dao M."/>
            <person name="Davis C."/>
            <person name="Chacko J."/>
            <person name="Dinh H."/>
            <person name="Dugan-Rocha S."/>
            <person name="Fowler G."/>
            <person name="Garner T.T."/>
            <person name="Garnes J."/>
            <person name="Gnirke A."/>
            <person name="Hawes A."/>
            <person name="Hernandez J."/>
            <person name="Hines S."/>
            <person name="Holder M."/>
            <person name="Hume J."/>
            <person name="Jhangiani S.N."/>
            <person name="Joshi V."/>
            <person name="Khan Z.M."/>
            <person name="Jackson L."/>
            <person name="Kovar C."/>
            <person name="Kowis A."/>
            <person name="Lee S."/>
            <person name="Lewis L.R."/>
            <person name="Margolis J."/>
            <person name="Morgan M."/>
            <person name="Nazareth L.V."/>
            <person name="Nguyen N."/>
            <person name="Okwuonu G."/>
            <person name="Parker D."/>
            <person name="Richards S."/>
            <person name="Ruiz S.J."/>
            <person name="Santibanez J."/>
            <person name="Savard J."/>
            <person name="Scherer S.E."/>
            <person name="Schneider B."/>
            <person name="Sodergren E."/>
            <person name="Tautz D."/>
            <person name="Vattahil S."/>
            <person name="Villasana D."/>
            <person name="White C.S."/>
            <person name="Wright R."/>
            <person name="Park Y."/>
            <person name="Beeman R.W."/>
            <person name="Lord J."/>
            <person name="Oppert B."/>
            <person name="Lorenzen M."/>
            <person name="Brown S."/>
            <person name="Wang L."/>
            <person name="Savard J."/>
            <person name="Tautz D."/>
            <person name="Richards S."/>
            <person name="Weinstock G."/>
            <person name="Gibbs R.A."/>
            <person name="Liu Y."/>
            <person name="Worley K."/>
            <person name="Weinstock G."/>
            <person name="Elsik C.G."/>
            <person name="Reese J.T."/>
            <person name="Elhaik E."/>
            <person name="Landan G."/>
            <person name="Graur D."/>
            <person name="Arensburger P."/>
            <person name="Atkinson P."/>
            <person name="Beeman R.W."/>
            <person name="Beidler J."/>
            <person name="Brown S.J."/>
            <person name="Demuth J.P."/>
            <person name="Drury D.W."/>
            <person name="Du Y.Z."/>
            <person name="Fujiwara H."/>
            <person name="Lorenzen M."/>
            <person name="Maselli V."/>
            <person name="Osanai M."/>
            <person name="Park Y."/>
            <person name="Robertson H.M."/>
            <person name="Tu Z."/>
            <person name="Wang J.J."/>
            <person name="Wang S."/>
            <person name="Richards S."/>
            <person name="Song H."/>
            <person name="Zhang L."/>
            <person name="Sodergren E."/>
            <person name="Werner D."/>
            <person name="Stanke M."/>
            <person name="Morgenstern B."/>
            <person name="Solovyev V."/>
            <person name="Kosarev P."/>
            <person name="Brown G."/>
            <person name="Chen H.C."/>
            <person name="Ermolaeva O."/>
            <person name="Hlavina W."/>
            <person name="Kapustin Y."/>
            <person name="Kiryutin B."/>
            <person name="Kitts P."/>
            <person name="Maglott D."/>
            <person name="Pruitt K."/>
            <person name="Sapojnikov V."/>
            <person name="Souvorov A."/>
            <person name="Mackey A.J."/>
            <person name="Waterhouse R.M."/>
            <person name="Wyder S."/>
            <person name="Zdobnov E.M."/>
            <person name="Zdobnov E.M."/>
            <person name="Wyder S."/>
            <person name="Kriventseva E.V."/>
            <person name="Kadowaki T."/>
            <person name="Bork P."/>
            <person name="Aranda M."/>
            <person name="Bao R."/>
            <person name="Beermann A."/>
            <person name="Berns N."/>
            <person name="Bolognesi R."/>
            <person name="Bonneton F."/>
            <person name="Bopp D."/>
            <person name="Brown S.J."/>
            <person name="Bucher G."/>
            <person name="Butts T."/>
            <person name="Chaumot A."/>
            <person name="Denell R.E."/>
            <person name="Ferrier D.E."/>
            <person name="Friedrich M."/>
            <person name="Gordon C.M."/>
            <person name="Jindra M."/>
            <person name="Klingler M."/>
            <person name="Lan Q."/>
            <person name="Lattorff H.M."/>
            <person name="Laudet V."/>
            <person name="von Levetsow C."/>
            <person name="Liu Z."/>
            <person name="Lutz R."/>
            <person name="Lynch J.A."/>
            <person name="da Fonseca R.N."/>
            <person name="Posnien N."/>
            <person name="Reuter R."/>
            <person name="Roth S."/>
            <person name="Savard J."/>
            <person name="Schinko J.B."/>
            <person name="Schmitt C."/>
            <person name="Schoppmeier M."/>
            <person name="Schroder R."/>
            <person name="Shippy T.D."/>
            <person name="Simonnet F."/>
            <person name="Marques-Souza H."/>
            <person name="Tautz D."/>
            <person name="Tomoyasu Y."/>
            <person name="Trauner J."/>
            <person name="Van der Zee M."/>
            <person name="Vervoort M."/>
            <person name="Wittkopp N."/>
            <person name="Wimmer E.A."/>
            <person name="Yang X."/>
            <person name="Jones A.K."/>
            <person name="Sattelle D.B."/>
            <person name="Ebert P.R."/>
            <person name="Nelson D."/>
            <person name="Scott J.G."/>
            <person name="Beeman R.W."/>
            <person name="Muthukrishnan S."/>
            <person name="Kramer K.J."/>
            <person name="Arakane Y."/>
            <person name="Beeman R.W."/>
            <person name="Zhu Q."/>
            <person name="Hogenkamp D."/>
            <person name="Dixit R."/>
            <person name="Oppert B."/>
            <person name="Jiang H."/>
            <person name="Zou Z."/>
            <person name="Marshall J."/>
            <person name="Elpidina E."/>
            <person name="Vinokurov K."/>
            <person name="Oppert C."/>
            <person name="Zou Z."/>
            <person name="Evans J."/>
            <person name="Lu Z."/>
            <person name="Zhao P."/>
            <person name="Sumathipala N."/>
            <person name="Altincicek B."/>
            <person name="Vilcinskas A."/>
            <person name="Williams M."/>
            <person name="Hultmark D."/>
            <person name="Hetru C."/>
            <person name="Jiang H."/>
            <person name="Grimmelikhuijzen C.J."/>
            <person name="Hauser F."/>
            <person name="Cazzamali G."/>
            <person name="Williamson M."/>
            <person name="Park Y."/>
            <person name="Li B."/>
            <person name="Tanaka Y."/>
            <person name="Predel R."/>
            <person name="Neupert S."/>
            <person name="Schachtner J."/>
            <person name="Verleyen P."/>
            <person name="Raible F."/>
            <person name="Bork P."/>
            <person name="Friedrich M."/>
            <person name="Walden K.K."/>
            <person name="Robertson H.M."/>
            <person name="Angeli S."/>
            <person name="Foret S."/>
            <person name="Bucher G."/>
            <person name="Schuetz S."/>
            <person name="Maleszka R."/>
            <person name="Wimmer E.A."/>
            <person name="Beeman R.W."/>
            <person name="Lorenzen M."/>
            <person name="Tomoyasu Y."/>
            <person name="Miller S.C."/>
            <person name="Grossmann D."/>
            <person name="Bucher G."/>
        </authorList>
    </citation>
    <scope>NUCLEOTIDE SEQUENCE [LARGE SCALE GENOMIC DNA]</scope>
    <source>
        <strain evidence="2 3">Georgia GA2</strain>
    </source>
</reference>
<evidence type="ECO:0000313" key="3">
    <source>
        <dbReference type="Proteomes" id="UP000007266"/>
    </source>
</evidence>
<dbReference type="InParanoid" id="D6WTH1"/>
<dbReference type="PANTHER" id="PTHR11012">
    <property type="entry name" value="PROTEIN KINASE-LIKE DOMAIN-CONTAINING"/>
    <property type="match status" value="1"/>
</dbReference>
<dbReference type="AlphaFoldDB" id="D6WTH1"/>
<dbReference type="InterPro" id="IPR015897">
    <property type="entry name" value="CHK_kinase-like"/>
</dbReference>
<dbReference type="eggNOG" id="ENOG502SGND">
    <property type="taxonomic scope" value="Eukaryota"/>
</dbReference>
<accession>D6WTH1</accession>
<sequence>MSTKVEREVAHWLATALKSQNLSNFSVKLVGNSGKGDGFVGDVLFVHLSTPHQRHNLVLKCSKRSEALKKFPSIERIFINETFLYETLLPTFINFQKEKNLTEIFDSVPKFHGSYKSESVHVIVLEDLKKLGFELWPVTKPLNRDHIEFVICEYGKFHATSVALKTLQPEKFHELVDTIRENVDLVVHTSLKNLMTRIVHNSAELLQGELDQNLIQRFANLAEKTDQILRDLESEQRVRVVCHGDCWSNNFMYKYYGERRNVPAKVALIDWQIANYATPVSDLSYFLFSCLSEEDFEHLDDILSVYRLAFSNHLRDFGLDSEKLYPCEQFTDDWRTCSGFGLIMATMVTKASYIEKDEIVGIDEVAEQGKTLADSFLSEIRDKEGYRKRIGYLVKNAAKYGLI</sequence>
<protein>
    <recommendedName>
        <fullName evidence="1">CHK kinase-like domain-containing protein</fullName>
    </recommendedName>
</protein>
<feature type="domain" description="CHK kinase-like" evidence="1">
    <location>
        <begin position="123"/>
        <end position="316"/>
    </location>
</feature>
<dbReference type="OMA" id="HEANTTE"/>
<dbReference type="SMART" id="SM00587">
    <property type="entry name" value="CHK"/>
    <property type="match status" value="1"/>
</dbReference>
<keyword evidence="3" id="KW-1185">Reference proteome</keyword>
<organism evidence="2 3">
    <name type="scientific">Tribolium castaneum</name>
    <name type="common">Red flour beetle</name>
    <dbReference type="NCBI Taxonomy" id="7070"/>
    <lineage>
        <taxon>Eukaryota</taxon>
        <taxon>Metazoa</taxon>
        <taxon>Ecdysozoa</taxon>
        <taxon>Arthropoda</taxon>
        <taxon>Hexapoda</taxon>
        <taxon>Insecta</taxon>
        <taxon>Pterygota</taxon>
        <taxon>Neoptera</taxon>
        <taxon>Endopterygota</taxon>
        <taxon>Coleoptera</taxon>
        <taxon>Polyphaga</taxon>
        <taxon>Cucujiformia</taxon>
        <taxon>Tenebrionidae</taxon>
        <taxon>Tenebrionidae incertae sedis</taxon>
        <taxon>Tribolium</taxon>
    </lineage>
</organism>
<evidence type="ECO:0000313" key="2">
    <source>
        <dbReference type="EMBL" id="EFA06724.1"/>
    </source>
</evidence>
<dbReference type="Gene3D" id="3.90.1200.10">
    <property type="match status" value="1"/>
</dbReference>
<dbReference type="InterPro" id="IPR004119">
    <property type="entry name" value="EcKL"/>
</dbReference>